<evidence type="ECO:0000259" key="1">
    <source>
        <dbReference type="Pfam" id="PF03101"/>
    </source>
</evidence>
<protein>
    <recommendedName>
        <fullName evidence="1">FAR1 domain-containing protein</fullName>
    </recommendedName>
</protein>
<comment type="caution">
    <text evidence="2">The sequence shown here is derived from an EMBL/GenBank/DDBJ whole genome shotgun (WGS) entry which is preliminary data.</text>
</comment>
<dbReference type="InterPro" id="IPR004330">
    <property type="entry name" value="FAR1_DNA_bnd_dom"/>
</dbReference>
<dbReference type="PANTHER" id="PTHR47718:SF17">
    <property type="entry name" value="PROTEIN FAR1-RELATED SEQUENCE 5-LIKE"/>
    <property type="match status" value="1"/>
</dbReference>
<proteinExistence type="predicted"/>
<evidence type="ECO:0000313" key="2">
    <source>
        <dbReference type="EMBL" id="PIN26679.1"/>
    </source>
</evidence>
<dbReference type="AlphaFoldDB" id="A0A2G9IAA9"/>
<dbReference type="STRING" id="429701.A0A2G9IAA9"/>
<keyword evidence="3" id="KW-1185">Reference proteome</keyword>
<dbReference type="Proteomes" id="UP000231279">
    <property type="component" value="Unassembled WGS sequence"/>
</dbReference>
<accession>A0A2G9IAA9</accession>
<dbReference type="EMBL" id="NKXS01000063">
    <property type="protein sequence ID" value="PIN26679.1"/>
    <property type="molecule type" value="Genomic_DNA"/>
</dbReference>
<reference evidence="3" key="1">
    <citation type="journal article" date="2018" name="Gigascience">
        <title>Genome assembly of the Pink Ipe (Handroanthus impetiginosus, Bignoniaceae), a highly valued, ecologically keystone Neotropical timber forest tree.</title>
        <authorList>
            <person name="Silva-Junior O.B."/>
            <person name="Grattapaglia D."/>
            <person name="Novaes E."/>
            <person name="Collevatti R.G."/>
        </authorList>
    </citation>
    <scope>NUCLEOTIDE SEQUENCE [LARGE SCALE GENOMIC DNA]</scope>
    <source>
        <strain evidence="3">cv. UFG-1</strain>
    </source>
</reference>
<evidence type="ECO:0000313" key="3">
    <source>
        <dbReference type="Proteomes" id="UP000231279"/>
    </source>
</evidence>
<name>A0A2G9IAA9_9LAMI</name>
<organism evidence="2 3">
    <name type="scientific">Handroanthus impetiginosus</name>
    <dbReference type="NCBI Taxonomy" id="429701"/>
    <lineage>
        <taxon>Eukaryota</taxon>
        <taxon>Viridiplantae</taxon>
        <taxon>Streptophyta</taxon>
        <taxon>Embryophyta</taxon>
        <taxon>Tracheophyta</taxon>
        <taxon>Spermatophyta</taxon>
        <taxon>Magnoliopsida</taxon>
        <taxon>eudicotyledons</taxon>
        <taxon>Gunneridae</taxon>
        <taxon>Pentapetalae</taxon>
        <taxon>asterids</taxon>
        <taxon>lamiids</taxon>
        <taxon>Lamiales</taxon>
        <taxon>Bignoniaceae</taxon>
        <taxon>Crescentiina</taxon>
        <taxon>Tabebuia alliance</taxon>
        <taxon>Handroanthus</taxon>
    </lineage>
</organism>
<dbReference type="Pfam" id="PF03101">
    <property type="entry name" value="FAR1"/>
    <property type="match status" value="1"/>
</dbReference>
<dbReference type="PANTHER" id="PTHR47718">
    <property type="entry name" value="OS01G0519700 PROTEIN"/>
    <property type="match status" value="1"/>
</dbReference>
<sequence length="473" mass="55152">MKLIIFVNSQVCHYWVQSISSIIDEVDSRLAVGQVVKSVEDAYFLGGSGCNLPYFLYCDYAHAKGFSIRKGDQPYFPCSNELQAKEFECSCRGPTIKTKCKARPGIGQEKEEEWKVTRFIMEHNHEMGEVDQTYLLRSSQAIVNVGISVASAVSYMEKKAHGPENLRFTRKDAYDYIRSLKKHRKIENGDASKLIKYFLNKSNNEPYFYWDMQLDDDNRVMNFFFRDYRCRIDYESFGDVLSQNVMFGLAFMSDEKESFEWLFRTFLESMSGKQHEILFANQCQAMINVIEIWLNGMYKLRHNWATTFSNTRFSARLLATSRSEGTNSMLKKANNRTISLYDFFVEDPSFVGPFFILFKVKSLNQYSRIRNVWLDKHKNVVKCSCYKFESMGILHALKVLNHVQVHSLPKQYIKKRWMKSMRNRVSDIGSGSRKNCQSNETIVLDPIFVNLRGITNARIPRHLDKQSRKVKGK</sequence>
<feature type="domain" description="FAR1" evidence="1">
    <location>
        <begin position="56"/>
        <end position="127"/>
    </location>
</feature>
<gene>
    <name evidence="2" type="ORF">CDL12_00572</name>
</gene>
<dbReference type="OrthoDB" id="751756at2759"/>